<dbReference type="Gramene" id="mRNA:HanXRQr2_Chr05g0214721">
    <property type="protein sequence ID" value="CDS:HanXRQr2_Chr05g0214721.1"/>
    <property type="gene ID" value="HanXRQr2_Chr05g0214721"/>
</dbReference>
<reference evidence="1" key="1">
    <citation type="journal article" date="2017" name="Nature">
        <title>The sunflower genome provides insights into oil metabolism, flowering and Asterid evolution.</title>
        <authorList>
            <person name="Badouin H."/>
            <person name="Gouzy J."/>
            <person name="Grassa C.J."/>
            <person name="Murat F."/>
            <person name="Staton S.E."/>
            <person name="Cottret L."/>
            <person name="Lelandais-Briere C."/>
            <person name="Owens G.L."/>
            <person name="Carrere S."/>
            <person name="Mayjonade B."/>
            <person name="Legrand L."/>
            <person name="Gill N."/>
            <person name="Kane N.C."/>
            <person name="Bowers J.E."/>
            <person name="Hubner S."/>
            <person name="Bellec A."/>
            <person name="Berard A."/>
            <person name="Berges H."/>
            <person name="Blanchet N."/>
            <person name="Boniface M.C."/>
            <person name="Brunel D."/>
            <person name="Catrice O."/>
            <person name="Chaidir N."/>
            <person name="Claudel C."/>
            <person name="Donnadieu C."/>
            <person name="Faraut T."/>
            <person name="Fievet G."/>
            <person name="Helmstetter N."/>
            <person name="King M."/>
            <person name="Knapp S.J."/>
            <person name="Lai Z."/>
            <person name="Le Paslier M.C."/>
            <person name="Lippi Y."/>
            <person name="Lorenzon L."/>
            <person name="Mandel J.R."/>
            <person name="Marage G."/>
            <person name="Marchand G."/>
            <person name="Marquand E."/>
            <person name="Bret-Mestries E."/>
            <person name="Morien E."/>
            <person name="Nambeesan S."/>
            <person name="Nguyen T."/>
            <person name="Pegot-Espagnet P."/>
            <person name="Pouilly N."/>
            <person name="Raftis F."/>
            <person name="Sallet E."/>
            <person name="Schiex T."/>
            <person name="Thomas J."/>
            <person name="Vandecasteele C."/>
            <person name="Vares D."/>
            <person name="Vear F."/>
            <person name="Vautrin S."/>
            <person name="Crespi M."/>
            <person name="Mangin B."/>
            <person name="Burke J.M."/>
            <person name="Salse J."/>
            <person name="Munos S."/>
            <person name="Vincourt P."/>
            <person name="Rieseberg L.H."/>
            <person name="Langlade N.B."/>
        </authorList>
    </citation>
    <scope>NUCLEOTIDE SEQUENCE</scope>
    <source>
        <tissue evidence="1">Leaves</tissue>
    </source>
</reference>
<sequence>MLMSVVYDLNAKLEKKFGNEFVDKEDEQFHVGRPEQTLEKRAAANAATDVERETTLNAYLAAKLKKRNNKPKKKKQSNKQMLVMKNQDLNPLDENFQLKYPTKRPDRYVMELGSSFYDLVGNKSEVACWRFEHDQDMWLITRKSGHREYYAKEAQFESWTKIDLNSLLAAPYYDLEPNQRGKGWAFHARLEREVKSNFATMKTAESEIQRNPGVRDRFTKRTVKSVIWPPTDKEKIIPLTNLKFWAYDPKMVEAVIVTEEQYIRIPKSYELMSFHEEDILVLSNQQIRCHEKYEVCAKEWTTAAANILRHYLFIDPMPNLGGPQA</sequence>
<dbReference type="AlphaFoldDB" id="A0A9K3J009"/>
<organism evidence="1 2">
    <name type="scientific">Helianthus annuus</name>
    <name type="common">Common sunflower</name>
    <dbReference type="NCBI Taxonomy" id="4232"/>
    <lineage>
        <taxon>Eukaryota</taxon>
        <taxon>Viridiplantae</taxon>
        <taxon>Streptophyta</taxon>
        <taxon>Embryophyta</taxon>
        <taxon>Tracheophyta</taxon>
        <taxon>Spermatophyta</taxon>
        <taxon>Magnoliopsida</taxon>
        <taxon>eudicotyledons</taxon>
        <taxon>Gunneridae</taxon>
        <taxon>Pentapetalae</taxon>
        <taxon>asterids</taxon>
        <taxon>campanulids</taxon>
        <taxon>Asterales</taxon>
        <taxon>Asteraceae</taxon>
        <taxon>Asteroideae</taxon>
        <taxon>Heliantheae alliance</taxon>
        <taxon>Heliantheae</taxon>
        <taxon>Helianthus</taxon>
    </lineage>
</organism>
<gene>
    <name evidence="1" type="ORF">HanXRQr2_Chr05g0214721</name>
</gene>
<dbReference type="Proteomes" id="UP000215914">
    <property type="component" value="Unassembled WGS sequence"/>
</dbReference>
<comment type="caution">
    <text evidence="1">The sequence shown here is derived from an EMBL/GenBank/DDBJ whole genome shotgun (WGS) entry which is preliminary data.</text>
</comment>
<keyword evidence="2" id="KW-1185">Reference proteome</keyword>
<evidence type="ECO:0000313" key="2">
    <source>
        <dbReference type="Proteomes" id="UP000215914"/>
    </source>
</evidence>
<name>A0A9K3J009_HELAN</name>
<reference evidence="1" key="2">
    <citation type="submission" date="2020-06" db="EMBL/GenBank/DDBJ databases">
        <title>Helianthus annuus Genome sequencing and assembly Release 2.</title>
        <authorList>
            <person name="Gouzy J."/>
            <person name="Langlade N."/>
            <person name="Munos S."/>
        </authorList>
    </citation>
    <scope>NUCLEOTIDE SEQUENCE</scope>
    <source>
        <tissue evidence="1">Leaves</tissue>
    </source>
</reference>
<dbReference type="EMBL" id="MNCJ02000320">
    <property type="protein sequence ID" value="KAF5805887.1"/>
    <property type="molecule type" value="Genomic_DNA"/>
</dbReference>
<protein>
    <submittedName>
        <fullName evidence="1">Uncharacterized protein</fullName>
    </submittedName>
</protein>
<accession>A0A9K3J009</accession>
<proteinExistence type="predicted"/>
<evidence type="ECO:0000313" key="1">
    <source>
        <dbReference type="EMBL" id="KAF5805887.1"/>
    </source>
</evidence>